<organism evidence="1">
    <name type="scientific">hydrothermal vent metagenome</name>
    <dbReference type="NCBI Taxonomy" id="652676"/>
    <lineage>
        <taxon>unclassified sequences</taxon>
        <taxon>metagenomes</taxon>
        <taxon>ecological metagenomes</taxon>
    </lineage>
</organism>
<protein>
    <submittedName>
        <fullName evidence="1">Uncharacterized protein</fullName>
    </submittedName>
</protein>
<dbReference type="EMBL" id="UOEY01000105">
    <property type="protein sequence ID" value="VAW40603.1"/>
    <property type="molecule type" value="Genomic_DNA"/>
</dbReference>
<dbReference type="AlphaFoldDB" id="A0A3B0VJW6"/>
<evidence type="ECO:0000313" key="1">
    <source>
        <dbReference type="EMBL" id="VAW40603.1"/>
    </source>
</evidence>
<gene>
    <name evidence="1" type="ORF">MNBD_DELTA04-1352</name>
</gene>
<name>A0A3B0VJW6_9ZZZZ</name>
<proteinExistence type="predicted"/>
<accession>A0A3B0VJW6</accession>
<sequence>MKRMRRMNGKTGKLTSVIVATAATAFLVGATVGTTLAAESAHPSLDLSVGLYSKYVWRGYELSKDSMVVQPSLTASYEGFGFNLWGNLDTDQSLDIYNEDGANWNETDMTVSYDGSYGMVGYTLGYIYYGLEGARDSQEFYGSISLDTLLSPTLTVYREFSNYPGWYTTLGISHSFALTDKVSLDLGAQASYLVVDDASTLADPDNPGDAYSDFHDGLISAAVTIPVTRYVTVTPELYYSFALNSTASDVMKASSASGNDDNFLYGGVSVGFSY</sequence>
<reference evidence="1" key="1">
    <citation type="submission" date="2018-06" db="EMBL/GenBank/DDBJ databases">
        <authorList>
            <person name="Zhirakovskaya E."/>
        </authorList>
    </citation>
    <scope>NUCLEOTIDE SEQUENCE</scope>
</reference>